<comment type="subcellular location">
    <subcellularLocation>
        <location evidence="2">Cytoplasm</location>
    </subcellularLocation>
    <subcellularLocation>
        <location evidence="1">Nucleus</location>
    </subcellularLocation>
</comment>
<dbReference type="AlphaFoldDB" id="A0AAD4DJB4"/>
<dbReference type="CDD" id="cd04301">
    <property type="entry name" value="NAT_SF"/>
    <property type="match status" value="1"/>
</dbReference>
<keyword evidence="7" id="KW-0808">Transferase</keyword>
<comment type="caution">
    <text evidence="13">The sequence shown here is derived from an EMBL/GenBank/DDBJ whole genome shotgun (WGS) entry which is preliminary data.</text>
</comment>
<evidence type="ECO:0000256" key="5">
    <source>
        <dbReference type="ARBA" id="ARBA00015043"/>
    </source>
</evidence>
<dbReference type="Proteomes" id="UP001194580">
    <property type="component" value="Unassembled WGS sequence"/>
</dbReference>
<evidence type="ECO:0000256" key="7">
    <source>
        <dbReference type="ARBA" id="ARBA00022679"/>
    </source>
</evidence>
<dbReference type="Gene3D" id="3.40.630.30">
    <property type="match status" value="1"/>
</dbReference>
<dbReference type="SUPFAM" id="SSF55729">
    <property type="entry name" value="Acyl-CoA N-acyltransferases (Nat)"/>
    <property type="match status" value="1"/>
</dbReference>
<organism evidence="13 14">
    <name type="scientific">Linnemannia exigua</name>
    <dbReference type="NCBI Taxonomy" id="604196"/>
    <lineage>
        <taxon>Eukaryota</taxon>
        <taxon>Fungi</taxon>
        <taxon>Fungi incertae sedis</taxon>
        <taxon>Mucoromycota</taxon>
        <taxon>Mortierellomycotina</taxon>
        <taxon>Mortierellomycetes</taxon>
        <taxon>Mortierellales</taxon>
        <taxon>Mortierellaceae</taxon>
        <taxon>Linnemannia</taxon>
    </lineage>
</organism>
<dbReference type="PANTHER" id="PTHR20531:SF1">
    <property type="entry name" value="N-ALPHA-ACETYLTRANSFERASE 40"/>
    <property type="match status" value="1"/>
</dbReference>
<evidence type="ECO:0000256" key="3">
    <source>
        <dbReference type="ARBA" id="ARBA00008870"/>
    </source>
</evidence>
<dbReference type="GO" id="GO:1990189">
    <property type="term" value="F:protein N-terminal-serine acetyltransferase activity"/>
    <property type="evidence" value="ECO:0007669"/>
    <property type="project" value="UniProtKB-EC"/>
</dbReference>
<evidence type="ECO:0000256" key="6">
    <source>
        <dbReference type="ARBA" id="ARBA00022490"/>
    </source>
</evidence>
<feature type="domain" description="N-acetyltransferase" evidence="12">
    <location>
        <begin position="29"/>
        <end position="194"/>
    </location>
</feature>
<evidence type="ECO:0000313" key="14">
    <source>
        <dbReference type="Proteomes" id="UP001194580"/>
    </source>
</evidence>
<evidence type="ECO:0000313" key="13">
    <source>
        <dbReference type="EMBL" id="KAG0278431.1"/>
    </source>
</evidence>
<comment type="catalytic activity">
    <reaction evidence="10">
        <text>N-terminal L-seryl-[histone H2A] + acetyl-CoA = N-terminal N(alpha)-acetyl-L-seryl-[histone H2A] + CoA + H(+)</text>
        <dbReference type="Rhea" id="RHEA:50600"/>
        <dbReference type="Rhea" id="RHEA-COMP:12742"/>
        <dbReference type="Rhea" id="RHEA-COMP:12744"/>
        <dbReference type="ChEBI" id="CHEBI:15378"/>
        <dbReference type="ChEBI" id="CHEBI:57287"/>
        <dbReference type="ChEBI" id="CHEBI:57288"/>
        <dbReference type="ChEBI" id="CHEBI:64738"/>
        <dbReference type="ChEBI" id="CHEBI:83690"/>
        <dbReference type="EC" id="2.3.1.257"/>
    </reaction>
</comment>
<gene>
    <name evidence="13" type="primary">NAA40</name>
    <name evidence="13" type="ORF">BGZ95_004044</name>
</gene>
<evidence type="ECO:0000256" key="11">
    <source>
        <dbReference type="ARBA" id="ARBA00049524"/>
    </source>
</evidence>
<dbReference type="InterPro" id="IPR000182">
    <property type="entry name" value="GNAT_dom"/>
</dbReference>
<dbReference type="GO" id="GO:0005634">
    <property type="term" value="C:nucleus"/>
    <property type="evidence" value="ECO:0007669"/>
    <property type="project" value="UniProtKB-SubCell"/>
</dbReference>
<dbReference type="GO" id="GO:0043998">
    <property type="term" value="F:histone H2A acetyltransferase activity"/>
    <property type="evidence" value="ECO:0007669"/>
    <property type="project" value="InterPro"/>
</dbReference>
<dbReference type="PANTHER" id="PTHR20531">
    <property type="entry name" value="N-ALPHA-ACETYLTRANSFERASE 40"/>
    <property type="match status" value="1"/>
</dbReference>
<evidence type="ECO:0000256" key="9">
    <source>
        <dbReference type="ARBA" id="ARBA00023315"/>
    </source>
</evidence>
<dbReference type="GO" id="GO:0005737">
    <property type="term" value="C:cytoplasm"/>
    <property type="evidence" value="ECO:0007669"/>
    <property type="project" value="UniProtKB-SubCell"/>
</dbReference>
<dbReference type="PROSITE" id="PS51186">
    <property type="entry name" value="GNAT"/>
    <property type="match status" value="1"/>
</dbReference>
<reference evidence="13" key="1">
    <citation type="journal article" date="2020" name="Fungal Divers.">
        <title>Resolving the Mortierellaceae phylogeny through synthesis of multi-gene phylogenetics and phylogenomics.</title>
        <authorList>
            <person name="Vandepol N."/>
            <person name="Liber J."/>
            <person name="Desiro A."/>
            <person name="Na H."/>
            <person name="Kennedy M."/>
            <person name="Barry K."/>
            <person name="Grigoriev I.V."/>
            <person name="Miller A.N."/>
            <person name="O'Donnell K."/>
            <person name="Stajich J.E."/>
            <person name="Bonito G."/>
        </authorList>
    </citation>
    <scope>NUCLEOTIDE SEQUENCE</scope>
    <source>
        <strain evidence="13">NRRL 28262</strain>
    </source>
</reference>
<evidence type="ECO:0000259" key="12">
    <source>
        <dbReference type="PROSITE" id="PS51186"/>
    </source>
</evidence>
<dbReference type="InterPro" id="IPR039949">
    <property type="entry name" value="NAA40"/>
</dbReference>
<dbReference type="InterPro" id="IPR016181">
    <property type="entry name" value="Acyl_CoA_acyltransferase"/>
</dbReference>
<evidence type="ECO:0000256" key="10">
    <source>
        <dbReference type="ARBA" id="ARBA00047821"/>
    </source>
</evidence>
<evidence type="ECO:0000256" key="4">
    <source>
        <dbReference type="ARBA" id="ARBA00012950"/>
    </source>
</evidence>
<keyword evidence="8" id="KW-0539">Nucleus</keyword>
<evidence type="ECO:0000256" key="2">
    <source>
        <dbReference type="ARBA" id="ARBA00004496"/>
    </source>
</evidence>
<keyword evidence="14" id="KW-1185">Reference proteome</keyword>
<accession>A0AAD4DJB4</accession>
<keyword evidence="6" id="KW-0963">Cytoplasm</keyword>
<dbReference type="EC" id="2.3.1.257" evidence="4"/>
<name>A0AAD4DJB4_9FUNG</name>
<protein>
    <recommendedName>
        <fullName evidence="5">N-alpha-acetyltransferase 40</fullName>
        <ecNumber evidence="4">2.3.1.257</ecNumber>
    </recommendedName>
</protein>
<dbReference type="Pfam" id="PF00583">
    <property type="entry name" value="Acetyltransf_1"/>
    <property type="match status" value="1"/>
</dbReference>
<comment type="similarity">
    <text evidence="3">Belongs to the acetyltransferase family. NAA40 subfamily.</text>
</comment>
<comment type="catalytic activity">
    <reaction evidence="11">
        <text>N-terminal L-seryl-[histone H4] + acetyl-CoA = N-terminal N(alpha)-acetyl-L-seryl-[histone H4] + CoA + H(+)</text>
        <dbReference type="Rhea" id="RHEA:50596"/>
        <dbReference type="Rhea" id="RHEA-COMP:12740"/>
        <dbReference type="Rhea" id="RHEA-COMP:12743"/>
        <dbReference type="ChEBI" id="CHEBI:15378"/>
        <dbReference type="ChEBI" id="CHEBI:57287"/>
        <dbReference type="ChEBI" id="CHEBI:57288"/>
        <dbReference type="ChEBI" id="CHEBI:64738"/>
        <dbReference type="ChEBI" id="CHEBI:83690"/>
        <dbReference type="EC" id="2.3.1.257"/>
    </reaction>
</comment>
<sequence length="200" mass="23212">MDNLVFAALNQCRTFNVRYPECTLTTVAYHIDDMSPALLSFAVDLVESNMSELYINSKDGWCREEKEDEMQDITSRYLIAFHNDKPVGMVHFQFVDEETMGDRDAEVAYCFEIQIVPEYQRRGIGAYLIKLLETIGRKTQMEKVMLTVFKANKNAIKFYIDQMQYNYDEISPCVCLTRGRASRFDYEILSKPLQAVINST</sequence>
<evidence type="ECO:0000256" key="8">
    <source>
        <dbReference type="ARBA" id="ARBA00023242"/>
    </source>
</evidence>
<dbReference type="GO" id="GO:0010485">
    <property type="term" value="F:histone H4 acetyltransferase activity"/>
    <property type="evidence" value="ECO:0007669"/>
    <property type="project" value="InterPro"/>
</dbReference>
<proteinExistence type="inferred from homology"/>
<keyword evidence="9" id="KW-0012">Acyltransferase</keyword>
<dbReference type="EMBL" id="JAAAIL010000197">
    <property type="protein sequence ID" value="KAG0278431.1"/>
    <property type="molecule type" value="Genomic_DNA"/>
</dbReference>
<evidence type="ECO:0000256" key="1">
    <source>
        <dbReference type="ARBA" id="ARBA00004123"/>
    </source>
</evidence>